<reference evidence="12" key="1">
    <citation type="submission" date="2017-05" db="EMBL/GenBank/DDBJ databases">
        <authorList>
            <person name="Song R."/>
            <person name="Chenine A.L."/>
            <person name="Ruprecht R.M."/>
        </authorList>
    </citation>
    <scope>NUCLEOTIDE SEQUENCE [LARGE SCALE GENOMIC DNA]</scope>
</reference>
<dbReference type="InterPro" id="IPR050108">
    <property type="entry name" value="CDK"/>
</dbReference>
<protein>
    <recommendedName>
        <fullName evidence="2">cyclin-dependent kinase</fullName>
        <ecNumber evidence="2">2.7.11.22</ecNumber>
    </recommendedName>
</protein>
<dbReference type="GO" id="GO:0000082">
    <property type="term" value="P:G1/S transition of mitotic cell cycle"/>
    <property type="evidence" value="ECO:0007669"/>
    <property type="project" value="TreeGrafter"/>
</dbReference>
<gene>
    <name evidence="11" type="ORF">ZT1E4_G7117</name>
</gene>
<evidence type="ECO:0000256" key="7">
    <source>
        <dbReference type="ARBA" id="ARBA00022840"/>
    </source>
</evidence>
<comment type="catalytic activity">
    <reaction evidence="8">
        <text>L-threonyl-[protein] + ATP = O-phospho-L-threonyl-[protein] + ADP + H(+)</text>
        <dbReference type="Rhea" id="RHEA:46608"/>
        <dbReference type="Rhea" id="RHEA-COMP:11060"/>
        <dbReference type="Rhea" id="RHEA-COMP:11605"/>
        <dbReference type="ChEBI" id="CHEBI:15378"/>
        <dbReference type="ChEBI" id="CHEBI:30013"/>
        <dbReference type="ChEBI" id="CHEBI:30616"/>
        <dbReference type="ChEBI" id="CHEBI:61977"/>
        <dbReference type="ChEBI" id="CHEBI:456216"/>
        <dbReference type="EC" id="2.7.11.22"/>
    </reaction>
</comment>
<keyword evidence="6" id="KW-0418">Kinase</keyword>
<evidence type="ECO:0000256" key="5">
    <source>
        <dbReference type="ARBA" id="ARBA00022741"/>
    </source>
</evidence>
<dbReference type="GO" id="GO:0010468">
    <property type="term" value="P:regulation of gene expression"/>
    <property type="evidence" value="ECO:0007669"/>
    <property type="project" value="TreeGrafter"/>
</dbReference>
<dbReference type="Gene3D" id="1.10.510.10">
    <property type="entry name" value="Transferase(Phosphotransferase) domain 1"/>
    <property type="match status" value="1"/>
</dbReference>
<dbReference type="GO" id="GO:0005737">
    <property type="term" value="C:cytoplasm"/>
    <property type="evidence" value="ECO:0007669"/>
    <property type="project" value="TreeGrafter"/>
</dbReference>
<dbReference type="Proteomes" id="UP000245764">
    <property type="component" value="Chromosome 6"/>
</dbReference>
<dbReference type="SUPFAM" id="SSF56112">
    <property type="entry name" value="Protein kinase-like (PK-like)"/>
    <property type="match status" value="1"/>
</dbReference>
<dbReference type="PROSITE" id="PS00108">
    <property type="entry name" value="PROTEIN_KINASE_ST"/>
    <property type="match status" value="1"/>
</dbReference>
<dbReference type="GO" id="GO:0005524">
    <property type="term" value="F:ATP binding"/>
    <property type="evidence" value="ECO:0007669"/>
    <property type="project" value="UniProtKB-KW"/>
</dbReference>
<evidence type="ECO:0000313" key="12">
    <source>
        <dbReference type="Proteomes" id="UP000245764"/>
    </source>
</evidence>
<evidence type="ECO:0000256" key="8">
    <source>
        <dbReference type="ARBA" id="ARBA00047811"/>
    </source>
</evidence>
<evidence type="ECO:0000256" key="3">
    <source>
        <dbReference type="ARBA" id="ARBA00022527"/>
    </source>
</evidence>
<sequence length="396" mass="43979">MTDDWQKHLSFSDRLAEISKIAAAYKTAHPDCTSAEASKHAKAEEESARRHALNADEYRELCAKTVQLLLSSVTVPPPMEDLHADEHIFPNLPTSGAHIGRFTNAEHINDGIFSEIFRAVDQEADPPKVVALKITTPSMLTPPHDSVREARILSSIKCAQVVPLLETFRQQDGRFILVFPYFKHDLNVLLHERRLPPTSRRTVLRDMLSGLAYLHGQSIIHRDIKPSNILLSSPSGPALIADFGIAWSPSDPSSEPDGTKILDVGTTCYRPPELLFGHSGYTTKLDMWAVGCVAAQIVCLHGQTLFDAGDLGSELALIKSIFQSLGTPDVDVWPEARSMPDWGKMNFTTYPAKAWSELLPDADQDGRDLVESLLKFESSWRLNAEDALKHPYMQHA</sequence>
<name>A0A2H1GLN7_ZYMTR</name>
<evidence type="ECO:0000256" key="1">
    <source>
        <dbReference type="ARBA" id="ARBA00006485"/>
    </source>
</evidence>
<dbReference type="GO" id="GO:0005634">
    <property type="term" value="C:nucleus"/>
    <property type="evidence" value="ECO:0007669"/>
    <property type="project" value="TreeGrafter"/>
</dbReference>
<dbReference type="Pfam" id="PF00069">
    <property type="entry name" value="Pkinase"/>
    <property type="match status" value="1"/>
</dbReference>
<accession>A0A2H1GLN7</accession>
<organism evidence="11 12">
    <name type="scientific">Zymoseptoria tritici ST99CH_1E4</name>
    <dbReference type="NCBI Taxonomy" id="1276532"/>
    <lineage>
        <taxon>Eukaryota</taxon>
        <taxon>Fungi</taxon>
        <taxon>Dikarya</taxon>
        <taxon>Ascomycota</taxon>
        <taxon>Pezizomycotina</taxon>
        <taxon>Dothideomycetes</taxon>
        <taxon>Dothideomycetidae</taxon>
        <taxon>Mycosphaerellales</taxon>
        <taxon>Mycosphaerellaceae</taxon>
        <taxon>Zymoseptoria</taxon>
    </lineage>
</organism>
<proteinExistence type="inferred from homology"/>
<keyword evidence="3" id="KW-0723">Serine/threonine-protein kinase</keyword>
<dbReference type="EC" id="2.7.11.22" evidence="2"/>
<dbReference type="FunFam" id="1.10.510.10:FF:000624">
    <property type="entry name" value="Mitogen-activated protein kinase"/>
    <property type="match status" value="1"/>
</dbReference>
<dbReference type="EMBL" id="LT854258">
    <property type="protein sequence ID" value="SMR54472.1"/>
    <property type="molecule type" value="Genomic_DNA"/>
</dbReference>
<dbReference type="PANTHER" id="PTHR24056">
    <property type="entry name" value="CELL DIVISION PROTEIN KINASE"/>
    <property type="match status" value="1"/>
</dbReference>
<keyword evidence="5" id="KW-0547">Nucleotide-binding</keyword>
<evidence type="ECO:0000259" key="10">
    <source>
        <dbReference type="PROSITE" id="PS50011"/>
    </source>
</evidence>
<comment type="catalytic activity">
    <reaction evidence="9">
        <text>L-seryl-[protein] + ATP = O-phospho-L-seryl-[protein] + ADP + H(+)</text>
        <dbReference type="Rhea" id="RHEA:17989"/>
        <dbReference type="Rhea" id="RHEA-COMP:9863"/>
        <dbReference type="Rhea" id="RHEA-COMP:11604"/>
        <dbReference type="ChEBI" id="CHEBI:15378"/>
        <dbReference type="ChEBI" id="CHEBI:29999"/>
        <dbReference type="ChEBI" id="CHEBI:30616"/>
        <dbReference type="ChEBI" id="CHEBI:83421"/>
        <dbReference type="ChEBI" id="CHEBI:456216"/>
        <dbReference type="EC" id="2.7.11.22"/>
    </reaction>
</comment>
<dbReference type="GO" id="GO:0004693">
    <property type="term" value="F:cyclin-dependent protein serine/threonine kinase activity"/>
    <property type="evidence" value="ECO:0007669"/>
    <property type="project" value="UniProtKB-EC"/>
</dbReference>
<dbReference type="InterPro" id="IPR000719">
    <property type="entry name" value="Prot_kinase_dom"/>
</dbReference>
<dbReference type="InterPro" id="IPR011009">
    <property type="entry name" value="Kinase-like_dom_sf"/>
</dbReference>
<dbReference type="PROSITE" id="PS50011">
    <property type="entry name" value="PROTEIN_KINASE_DOM"/>
    <property type="match status" value="1"/>
</dbReference>
<feature type="domain" description="Protein kinase" evidence="10">
    <location>
        <begin position="102"/>
        <end position="393"/>
    </location>
</feature>
<keyword evidence="4" id="KW-0808">Transferase</keyword>
<dbReference type="GO" id="GO:0030332">
    <property type="term" value="F:cyclin binding"/>
    <property type="evidence" value="ECO:0007669"/>
    <property type="project" value="TreeGrafter"/>
</dbReference>
<evidence type="ECO:0000256" key="4">
    <source>
        <dbReference type="ARBA" id="ARBA00022679"/>
    </source>
</evidence>
<dbReference type="GO" id="GO:0000307">
    <property type="term" value="C:cyclin-dependent protein kinase holoenzyme complex"/>
    <property type="evidence" value="ECO:0007669"/>
    <property type="project" value="TreeGrafter"/>
</dbReference>
<evidence type="ECO:0000313" key="11">
    <source>
        <dbReference type="EMBL" id="SMR54472.1"/>
    </source>
</evidence>
<dbReference type="InterPro" id="IPR008271">
    <property type="entry name" value="Ser/Thr_kinase_AS"/>
</dbReference>
<dbReference type="AlphaFoldDB" id="A0A2H1GLN7"/>
<keyword evidence="7" id="KW-0067">ATP-binding</keyword>
<dbReference type="Gene3D" id="3.30.200.20">
    <property type="entry name" value="Phosphorylase Kinase, domain 1"/>
    <property type="match status" value="1"/>
</dbReference>
<dbReference type="GO" id="GO:0007165">
    <property type="term" value="P:signal transduction"/>
    <property type="evidence" value="ECO:0007669"/>
    <property type="project" value="TreeGrafter"/>
</dbReference>
<dbReference type="SMART" id="SM00220">
    <property type="entry name" value="S_TKc"/>
    <property type="match status" value="1"/>
</dbReference>
<dbReference type="PANTHER" id="PTHR24056:SF576">
    <property type="entry name" value="SERINE_THREONINE-PROTEIN KINASE CSK1"/>
    <property type="match status" value="1"/>
</dbReference>
<comment type="similarity">
    <text evidence="1">Belongs to the protein kinase superfamily. CMGC Ser/Thr protein kinase family. CDC2/CDKX subfamily.</text>
</comment>
<evidence type="ECO:0000256" key="9">
    <source>
        <dbReference type="ARBA" id="ARBA00048367"/>
    </source>
</evidence>
<evidence type="ECO:0000256" key="2">
    <source>
        <dbReference type="ARBA" id="ARBA00012425"/>
    </source>
</evidence>
<evidence type="ECO:0000256" key="6">
    <source>
        <dbReference type="ARBA" id="ARBA00022777"/>
    </source>
</evidence>
<dbReference type="GO" id="GO:0010389">
    <property type="term" value="P:regulation of G2/M transition of mitotic cell cycle"/>
    <property type="evidence" value="ECO:0007669"/>
    <property type="project" value="TreeGrafter"/>
</dbReference>